<dbReference type="Pfam" id="PF04657">
    <property type="entry name" value="DMT_YdcZ"/>
    <property type="match status" value="1"/>
</dbReference>
<dbReference type="Proteomes" id="UP000199340">
    <property type="component" value="Unassembled WGS sequence"/>
</dbReference>
<reference evidence="2 3" key="1">
    <citation type="submission" date="2016-10" db="EMBL/GenBank/DDBJ databases">
        <authorList>
            <person name="de Groot N.N."/>
        </authorList>
    </citation>
    <scope>NUCLEOTIDE SEQUENCE [LARGE SCALE GENOMIC DNA]</scope>
    <source>
        <strain evidence="2 3">DSM 28010</strain>
    </source>
</reference>
<evidence type="ECO:0000256" key="1">
    <source>
        <dbReference type="SAM" id="Phobius"/>
    </source>
</evidence>
<evidence type="ECO:0000313" key="2">
    <source>
        <dbReference type="EMBL" id="SDI69401.1"/>
    </source>
</evidence>
<dbReference type="InterPro" id="IPR006750">
    <property type="entry name" value="YdcZ"/>
</dbReference>
<sequence length="147" mass="15155">MQPTHFYAITMLAAGVGIPILAALNAQLGVRLGSPVAAAVVLFCVALAGSVVVLLVHGARPILALPTVPRHLLLGGLLVAFYILSVTFIAPHFGLGNAVFFVLLGQLISAAVIDHYGLFGARVTPISAMRLGGISMMAAGVFLTQKV</sequence>
<feature type="transmembrane region" description="Helical" evidence="1">
    <location>
        <begin position="36"/>
        <end position="59"/>
    </location>
</feature>
<dbReference type="AlphaFoldDB" id="A0A1G8MN68"/>
<evidence type="ECO:0000313" key="3">
    <source>
        <dbReference type="Proteomes" id="UP000199340"/>
    </source>
</evidence>
<keyword evidence="1" id="KW-1133">Transmembrane helix</keyword>
<keyword evidence="1" id="KW-0812">Transmembrane</keyword>
<gene>
    <name evidence="2" type="ORF">SAMN05421850_104265</name>
</gene>
<name>A0A1G8MN68_9RHOB</name>
<dbReference type="GO" id="GO:0005886">
    <property type="term" value="C:plasma membrane"/>
    <property type="evidence" value="ECO:0007669"/>
    <property type="project" value="TreeGrafter"/>
</dbReference>
<feature type="transmembrane region" description="Helical" evidence="1">
    <location>
        <begin position="6"/>
        <end position="24"/>
    </location>
</feature>
<dbReference type="OrthoDB" id="7173290at2"/>
<dbReference type="STRING" id="490829.SAMN05421850_104265"/>
<organism evidence="2 3">
    <name type="scientific">Lutimaribacter saemankumensis</name>
    <dbReference type="NCBI Taxonomy" id="490829"/>
    <lineage>
        <taxon>Bacteria</taxon>
        <taxon>Pseudomonadati</taxon>
        <taxon>Pseudomonadota</taxon>
        <taxon>Alphaproteobacteria</taxon>
        <taxon>Rhodobacterales</taxon>
        <taxon>Roseobacteraceae</taxon>
        <taxon>Lutimaribacter</taxon>
    </lineage>
</organism>
<dbReference type="PANTHER" id="PTHR34821:SF2">
    <property type="entry name" value="INNER MEMBRANE PROTEIN YDCZ"/>
    <property type="match status" value="1"/>
</dbReference>
<accession>A0A1G8MN68</accession>
<protein>
    <submittedName>
        <fullName evidence="2">Transporter family-2 protein</fullName>
    </submittedName>
</protein>
<keyword evidence="3" id="KW-1185">Reference proteome</keyword>
<keyword evidence="1" id="KW-0472">Membrane</keyword>
<proteinExistence type="predicted"/>
<dbReference type="PANTHER" id="PTHR34821">
    <property type="entry name" value="INNER MEMBRANE PROTEIN YDCZ"/>
    <property type="match status" value="1"/>
</dbReference>
<dbReference type="EMBL" id="FNEB01000004">
    <property type="protein sequence ID" value="SDI69401.1"/>
    <property type="molecule type" value="Genomic_DNA"/>
</dbReference>
<feature type="transmembrane region" description="Helical" evidence="1">
    <location>
        <begin position="98"/>
        <end position="119"/>
    </location>
</feature>
<feature type="transmembrane region" description="Helical" evidence="1">
    <location>
        <begin position="71"/>
        <end position="91"/>
    </location>
</feature>